<keyword evidence="3" id="KW-1185">Reference proteome</keyword>
<feature type="compositionally biased region" description="Basic and acidic residues" evidence="1">
    <location>
        <begin position="104"/>
        <end position="118"/>
    </location>
</feature>
<gene>
    <name evidence="2" type="ORF">J056_002637</name>
</gene>
<dbReference type="KEGG" id="wic:J056_002637"/>
<feature type="region of interest" description="Disordered" evidence="1">
    <location>
        <begin position="94"/>
        <end position="144"/>
    </location>
</feature>
<dbReference type="AlphaFoldDB" id="R9AFZ4"/>
<name>R9AFZ4_WALI9</name>
<reference evidence="3" key="1">
    <citation type="journal article" date="2013" name="BMC Genomics">
        <title>Genome and transcriptome sequencing of the halophilic fungus Wallemia ichthyophaga: haloadaptations present and absent.</title>
        <authorList>
            <person name="Zajc J."/>
            <person name="Liu Y."/>
            <person name="Dai W."/>
            <person name="Yang Z."/>
            <person name="Hu J."/>
            <person name="Gostincar C."/>
            <person name="Gunde-Cimerman N."/>
        </authorList>
    </citation>
    <scope>NUCLEOTIDE SEQUENCE [LARGE SCALE GENOMIC DNA]</scope>
    <source>
        <strain evidence="3">EXF-994 / CBS 113033</strain>
    </source>
</reference>
<proteinExistence type="predicted"/>
<sequence>MLMMTEHTEADTGVTATVQQSKYHVRYSTSNKAIAPLHTKSSTGIKGVRPLARKIIWDVSKFDDWIVFFTTIVFVASRGCIEVMDSLSEEKLGITAIEEGDQPVDERGRDENAEKTENATKTSGEVDSVSGKASSKKADNPVEG</sequence>
<accession>R9AFZ4</accession>
<dbReference type="EMBL" id="KE007246">
    <property type="protein sequence ID" value="EOQ98975.1"/>
    <property type="molecule type" value="Genomic_DNA"/>
</dbReference>
<organism evidence="2 3">
    <name type="scientific">Wallemia ichthyophaga (strain EXF-994 / CBS 113033)</name>
    <dbReference type="NCBI Taxonomy" id="1299270"/>
    <lineage>
        <taxon>Eukaryota</taxon>
        <taxon>Fungi</taxon>
        <taxon>Dikarya</taxon>
        <taxon>Basidiomycota</taxon>
        <taxon>Wallemiomycotina</taxon>
        <taxon>Wallemiomycetes</taxon>
        <taxon>Wallemiales</taxon>
        <taxon>Wallemiaceae</taxon>
        <taxon>Wallemia</taxon>
    </lineage>
</organism>
<dbReference type="HOGENOM" id="CLU_1797937_0_0_1"/>
<evidence type="ECO:0000313" key="3">
    <source>
        <dbReference type="Proteomes" id="UP000014064"/>
    </source>
</evidence>
<dbReference type="GeneID" id="20375589"/>
<dbReference type="RefSeq" id="XP_009270177.1">
    <property type="nucleotide sequence ID" value="XM_009271902.1"/>
</dbReference>
<evidence type="ECO:0000313" key="2">
    <source>
        <dbReference type="EMBL" id="EOQ98975.1"/>
    </source>
</evidence>
<protein>
    <submittedName>
        <fullName evidence="2">Uncharacterized protein</fullName>
    </submittedName>
</protein>
<dbReference type="Proteomes" id="UP000014064">
    <property type="component" value="Unassembled WGS sequence"/>
</dbReference>
<evidence type="ECO:0000256" key="1">
    <source>
        <dbReference type="SAM" id="MobiDB-lite"/>
    </source>
</evidence>